<dbReference type="Gene3D" id="3.90.1200.10">
    <property type="match status" value="1"/>
</dbReference>
<keyword evidence="3" id="KW-1185">Reference proteome</keyword>
<protein>
    <submittedName>
        <fullName evidence="2">Phosphotransferase</fullName>
    </submittedName>
</protein>
<name>A0A6G1X526_9BACI</name>
<feature type="domain" description="Aminoglycoside phosphotransferase" evidence="1">
    <location>
        <begin position="19"/>
        <end position="202"/>
    </location>
</feature>
<dbReference type="CDD" id="cd05120">
    <property type="entry name" value="APH_ChoK_like"/>
    <property type="match status" value="1"/>
</dbReference>
<sequence length="274" mass="31569">MDINAILQQLGVSTLQSCREVFGGRDSRVYKIIAKPDVTYALRLLPNRKGSQYDREKHLMDIAKEQKVPVPHIHSITEHDQCTSMLMDWVEGNTILAELENHPESAYQIGLQFGQVHALIHRIEQPSDYKSSMDWLTPSKQEANILAIIPQEKVTPRLIHLDYHPLNVLTDGEHITGVIDWNNASFGDIRLDIARTYSIIQLNGKNHFRHKPNVMAQFQKGWMDGYEKFGTSISSMQNLKLFNAWAGQRMLRDLDNHLSEQQQAEIEKWISQFL</sequence>
<dbReference type="SUPFAM" id="SSF56112">
    <property type="entry name" value="Protein kinase-like (PK-like)"/>
    <property type="match status" value="1"/>
</dbReference>
<dbReference type="GO" id="GO:0016740">
    <property type="term" value="F:transferase activity"/>
    <property type="evidence" value="ECO:0007669"/>
    <property type="project" value="UniProtKB-KW"/>
</dbReference>
<dbReference type="InterPro" id="IPR051678">
    <property type="entry name" value="AGP_Transferase"/>
</dbReference>
<dbReference type="RefSeq" id="WP_153728016.1">
    <property type="nucleotide sequence ID" value="NZ_WJNH01000003.1"/>
</dbReference>
<dbReference type="AlphaFoldDB" id="A0A6G1X526"/>
<accession>A0A6G1X526</accession>
<evidence type="ECO:0000313" key="3">
    <source>
        <dbReference type="Proteomes" id="UP000480185"/>
    </source>
</evidence>
<dbReference type="Pfam" id="PF01636">
    <property type="entry name" value="APH"/>
    <property type="match status" value="1"/>
</dbReference>
<dbReference type="EMBL" id="WJNH01000003">
    <property type="protein sequence ID" value="MRG86101.1"/>
    <property type="molecule type" value="Genomic_DNA"/>
</dbReference>
<reference evidence="2 3" key="1">
    <citation type="submission" date="2019-11" db="EMBL/GenBank/DDBJ databases">
        <authorList>
            <person name="Li J."/>
        </authorList>
    </citation>
    <scope>NUCLEOTIDE SEQUENCE [LARGE SCALE GENOMIC DNA]</scope>
    <source>
        <strain evidence="2 3">J4</strain>
    </source>
</reference>
<dbReference type="OrthoDB" id="9800774at2"/>
<dbReference type="Proteomes" id="UP000480185">
    <property type="component" value="Unassembled WGS sequence"/>
</dbReference>
<gene>
    <name evidence="2" type="ORF">GH754_07160</name>
</gene>
<dbReference type="InterPro" id="IPR002575">
    <property type="entry name" value="Aminoglycoside_PTrfase"/>
</dbReference>
<dbReference type="PANTHER" id="PTHR21310">
    <property type="entry name" value="AMINOGLYCOSIDE PHOSPHOTRANSFERASE-RELATED-RELATED"/>
    <property type="match status" value="1"/>
</dbReference>
<organism evidence="2 3">
    <name type="scientific">Salinibacillus xinjiangensis</name>
    <dbReference type="NCBI Taxonomy" id="1229268"/>
    <lineage>
        <taxon>Bacteria</taxon>
        <taxon>Bacillati</taxon>
        <taxon>Bacillota</taxon>
        <taxon>Bacilli</taxon>
        <taxon>Bacillales</taxon>
        <taxon>Bacillaceae</taxon>
        <taxon>Salinibacillus</taxon>
    </lineage>
</organism>
<evidence type="ECO:0000259" key="1">
    <source>
        <dbReference type="Pfam" id="PF01636"/>
    </source>
</evidence>
<dbReference type="InterPro" id="IPR011009">
    <property type="entry name" value="Kinase-like_dom_sf"/>
</dbReference>
<keyword evidence="2" id="KW-0808">Transferase</keyword>
<proteinExistence type="predicted"/>
<dbReference type="Gene3D" id="3.30.200.20">
    <property type="entry name" value="Phosphorylase Kinase, domain 1"/>
    <property type="match status" value="1"/>
</dbReference>
<comment type="caution">
    <text evidence="2">The sequence shown here is derived from an EMBL/GenBank/DDBJ whole genome shotgun (WGS) entry which is preliminary data.</text>
</comment>
<evidence type="ECO:0000313" key="2">
    <source>
        <dbReference type="EMBL" id="MRG86101.1"/>
    </source>
</evidence>
<dbReference type="PANTHER" id="PTHR21310:SF40">
    <property type="entry name" value="AMINOGLYCOSIDE PHOSPHOTRANSFERASE DOMAIN-CONTAINING PROTEIN-RELATED"/>
    <property type="match status" value="1"/>
</dbReference>